<name>A0A6L2PRG6_COPFO</name>
<proteinExistence type="predicted"/>
<comment type="subcellular location">
    <subcellularLocation>
        <location evidence="1">Cytoplasm</location>
    </subcellularLocation>
</comment>
<keyword evidence="4" id="KW-0175">Coiled coil</keyword>
<dbReference type="AlphaFoldDB" id="A0A6L2PRG6"/>
<dbReference type="Proteomes" id="UP000502823">
    <property type="component" value="Unassembled WGS sequence"/>
</dbReference>
<reference evidence="6" key="1">
    <citation type="submission" date="2020-01" db="EMBL/GenBank/DDBJ databases">
        <title>Draft genome sequence of the Termite Coptotermes fromosanus.</title>
        <authorList>
            <person name="Itakura S."/>
            <person name="Yosikawa Y."/>
            <person name="Umezawa K."/>
        </authorList>
    </citation>
    <scope>NUCLEOTIDE SEQUENCE [LARGE SCALE GENOMIC DNA]</scope>
</reference>
<evidence type="ECO:0000256" key="4">
    <source>
        <dbReference type="SAM" id="Coils"/>
    </source>
</evidence>
<gene>
    <name evidence="5" type="ORF">Cfor_01324</name>
</gene>
<dbReference type="PANTHER" id="PTHR21162:SF0">
    <property type="entry name" value="P53 AND DNA DAMAGE-REGULATED PROTEIN 1"/>
    <property type="match status" value="1"/>
</dbReference>
<accession>A0A6L2PRG6</accession>
<keyword evidence="2" id="KW-0963">Cytoplasm</keyword>
<dbReference type="PANTHER" id="PTHR21162">
    <property type="entry name" value="P53 AND DNA DAMAGE-REGULATED PROTEIN"/>
    <property type="match status" value="1"/>
</dbReference>
<dbReference type="InParanoid" id="A0A6L2PRG6"/>
<evidence type="ECO:0000313" key="6">
    <source>
        <dbReference type="Proteomes" id="UP000502823"/>
    </source>
</evidence>
<sequence length="142" mass="16151">MGMCNAVWKLGLLENPQQSLKHLEEVEMLGEEIVRDKQEVVALDRRRNQNREALRALYQSGGKTWLTLGSLLVKMPADKAKELLEQDQVRLDTQINKLRSELKVKVNRLRDMEFQSPVPGLMLNPLSSSELSAMGQVMGRHA</sequence>
<dbReference type="EMBL" id="BLKM01000530">
    <property type="protein sequence ID" value="GFG35221.1"/>
    <property type="molecule type" value="Genomic_DNA"/>
</dbReference>
<keyword evidence="6" id="KW-1185">Reference proteome</keyword>
<dbReference type="CDD" id="cd22860">
    <property type="entry name" value="PDRG1"/>
    <property type="match status" value="1"/>
</dbReference>
<keyword evidence="3" id="KW-0143">Chaperone</keyword>
<dbReference type="OrthoDB" id="20282at2759"/>
<evidence type="ECO:0000256" key="1">
    <source>
        <dbReference type="ARBA" id="ARBA00004496"/>
    </source>
</evidence>
<evidence type="ECO:0000256" key="3">
    <source>
        <dbReference type="ARBA" id="ARBA00023186"/>
    </source>
</evidence>
<feature type="coiled-coil region" evidence="4">
    <location>
        <begin position="81"/>
        <end position="115"/>
    </location>
</feature>
<organism evidence="5 6">
    <name type="scientific">Coptotermes formosanus</name>
    <name type="common">Formosan subterranean termite</name>
    <dbReference type="NCBI Taxonomy" id="36987"/>
    <lineage>
        <taxon>Eukaryota</taxon>
        <taxon>Metazoa</taxon>
        <taxon>Ecdysozoa</taxon>
        <taxon>Arthropoda</taxon>
        <taxon>Hexapoda</taxon>
        <taxon>Insecta</taxon>
        <taxon>Pterygota</taxon>
        <taxon>Neoptera</taxon>
        <taxon>Polyneoptera</taxon>
        <taxon>Dictyoptera</taxon>
        <taxon>Blattodea</taxon>
        <taxon>Blattoidea</taxon>
        <taxon>Termitoidae</taxon>
        <taxon>Rhinotermitidae</taxon>
        <taxon>Coptotermes</taxon>
    </lineage>
</organism>
<dbReference type="GO" id="GO:0005737">
    <property type="term" value="C:cytoplasm"/>
    <property type="evidence" value="ECO:0007669"/>
    <property type="project" value="UniProtKB-SubCell"/>
</dbReference>
<dbReference type="FunCoup" id="A0A6L2PRG6">
    <property type="interactions" value="67"/>
</dbReference>
<dbReference type="InterPro" id="IPR030482">
    <property type="entry name" value="PDRG1"/>
</dbReference>
<comment type="caution">
    <text evidence="5">The sequence shown here is derived from an EMBL/GenBank/DDBJ whole genome shotgun (WGS) entry which is preliminary data.</text>
</comment>
<protein>
    <submittedName>
        <fullName evidence="5">Uncharacterized protein</fullName>
    </submittedName>
</protein>
<evidence type="ECO:0000256" key="2">
    <source>
        <dbReference type="ARBA" id="ARBA00022490"/>
    </source>
</evidence>
<evidence type="ECO:0000313" key="5">
    <source>
        <dbReference type="EMBL" id="GFG35221.1"/>
    </source>
</evidence>